<evidence type="ECO:0000256" key="6">
    <source>
        <dbReference type="ARBA" id="ARBA00023136"/>
    </source>
</evidence>
<dbReference type="InterPro" id="IPR035906">
    <property type="entry name" value="MetI-like_sf"/>
</dbReference>
<feature type="transmembrane region" description="Helical" evidence="7">
    <location>
        <begin position="183"/>
        <end position="203"/>
    </location>
</feature>
<dbReference type="PANTHER" id="PTHR43163:SF6">
    <property type="entry name" value="DIPEPTIDE TRANSPORT SYSTEM PERMEASE PROTEIN DPPB-RELATED"/>
    <property type="match status" value="1"/>
</dbReference>
<evidence type="ECO:0000256" key="7">
    <source>
        <dbReference type="RuleBase" id="RU363032"/>
    </source>
</evidence>
<keyword evidence="5 7" id="KW-1133">Transmembrane helix</keyword>
<dbReference type="CDD" id="cd06261">
    <property type="entry name" value="TM_PBP2"/>
    <property type="match status" value="1"/>
</dbReference>
<evidence type="ECO:0000256" key="2">
    <source>
        <dbReference type="ARBA" id="ARBA00022448"/>
    </source>
</evidence>
<dbReference type="Gene3D" id="1.10.3720.10">
    <property type="entry name" value="MetI-like"/>
    <property type="match status" value="1"/>
</dbReference>
<feature type="transmembrane region" description="Helical" evidence="7">
    <location>
        <begin position="492"/>
        <end position="513"/>
    </location>
</feature>
<name>A0A9Y1BJ83_9ARCH</name>
<feature type="transmembrane region" description="Helical" evidence="7">
    <location>
        <begin position="116"/>
        <end position="135"/>
    </location>
</feature>
<reference evidence="9" key="1">
    <citation type="journal article" date="2022" name="Nat. Microbiol.">
        <title>Unique mobile elements and scalable gene flow at the prokaryote-eukaryote boundary revealed by circularized Asgard archaea genomes.</title>
        <authorList>
            <person name="Wu F."/>
            <person name="Speth D.R."/>
            <person name="Philosof A."/>
            <person name="Cremiere A."/>
            <person name="Narayanan A."/>
            <person name="Barco R.A."/>
            <person name="Connon S.A."/>
            <person name="Amend J.P."/>
            <person name="Antoshechkin I.A."/>
            <person name="Orphan V.J."/>
        </authorList>
    </citation>
    <scope>NUCLEOTIDE SEQUENCE</scope>
    <source>
        <strain evidence="9">PM71</strain>
    </source>
</reference>
<sequence>MKAIAIGLKVLGFILIFTTAFVPIYKIYYDATPLSEHDKYTQDSLLISIFGSRVEYNTIGYDYNNNITKVYTELQIPSNIVLLSAALWFLLFFSVLAAALGQVFQSGGVKKRGNMADIMAALFLLVSLIVLIIAINRTLNFTASEYKAVLSGQTATPSSAVTFNPNDSNPSYFLISLRGKMTFMFYIYIIGVLLTLTGLFLPVDWTKPSEGTFSKKFASSKPISFIKQIATMRLTIYILRRLLTLIPLFIAIMVMTFVMVSGLGDPVALLLLGKINVTEEDKINLTRSLGLDQPVYARFVIWFYNFLHGNMGESYRGGRSINTMIGELVWETLKLQLASFVLALLIAIPLGVVAAKNQNTWIDSTASTIALLGLSMPIFVFGLMLIYIFSGYGLGWLPAAKAHSIPTPVVDWSALRAGDWGTWWSSLMARTGDSIIHMILPTTALTFASLATYTRLVRTTMLEVLRQDYILAARANGLSERVITWKHAWRNVLIPVVTYVGLFLASALAGAPITETLFTWPGLGYRYVVAVGLLDFPMILGTTAILTILILLGNLVTDIVYVAVDPRIEL</sequence>
<accession>A0A9Y1BJ83</accession>
<gene>
    <name evidence="9" type="ORF">K9W45_09360</name>
</gene>
<evidence type="ECO:0000259" key="8">
    <source>
        <dbReference type="PROSITE" id="PS50928"/>
    </source>
</evidence>
<feature type="transmembrane region" description="Helical" evidence="7">
    <location>
        <begin position="525"/>
        <end position="552"/>
    </location>
</feature>
<keyword evidence="3" id="KW-1003">Cell membrane</keyword>
<comment type="subcellular location">
    <subcellularLocation>
        <location evidence="1 7">Cell membrane</location>
        <topology evidence="1 7">Multi-pass membrane protein</topology>
    </subcellularLocation>
</comment>
<keyword evidence="2 7" id="KW-0813">Transport</keyword>
<feature type="transmembrane region" description="Helical" evidence="7">
    <location>
        <begin position="80"/>
        <end position="104"/>
    </location>
</feature>
<feature type="transmembrane region" description="Helical" evidence="7">
    <location>
        <begin position="367"/>
        <end position="389"/>
    </location>
</feature>
<feature type="transmembrane region" description="Helical" evidence="7">
    <location>
        <begin position="435"/>
        <end position="456"/>
    </location>
</feature>
<evidence type="ECO:0000256" key="3">
    <source>
        <dbReference type="ARBA" id="ARBA00022475"/>
    </source>
</evidence>
<dbReference type="AlphaFoldDB" id="A0A9Y1BJ83"/>
<dbReference type="PANTHER" id="PTHR43163">
    <property type="entry name" value="DIPEPTIDE TRANSPORT SYSTEM PERMEASE PROTEIN DPPB-RELATED"/>
    <property type="match status" value="1"/>
</dbReference>
<dbReference type="InterPro" id="IPR000515">
    <property type="entry name" value="MetI-like"/>
</dbReference>
<dbReference type="InterPro" id="IPR045621">
    <property type="entry name" value="BPD_transp_1_N"/>
</dbReference>
<proteinExistence type="inferred from homology"/>
<evidence type="ECO:0000256" key="5">
    <source>
        <dbReference type="ARBA" id="ARBA00022989"/>
    </source>
</evidence>
<dbReference type="PROSITE" id="PS50928">
    <property type="entry name" value="ABC_TM1"/>
    <property type="match status" value="1"/>
</dbReference>
<evidence type="ECO:0000256" key="4">
    <source>
        <dbReference type="ARBA" id="ARBA00022692"/>
    </source>
</evidence>
<dbReference type="EMBL" id="CP084166">
    <property type="protein sequence ID" value="UJG40044.1"/>
    <property type="molecule type" value="Genomic_DNA"/>
</dbReference>
<keyword evidence="6 7" id="KW-0472">Membrane</keyword>
<feature type="transmembrane region" description="Helical" evidence="7">
    <location>
        <begin position="242"/>
        <end position="264"/>
    </location>
</feature>
<dbReference type="Pfam" id="PF19300">
    <property type="entry name" value="BPD_transp_1_N"/>
    <property type="match status" value="1"/>
</dbReference>
<dbReference type="GO" id="GO:0005886">
    <property type="term" value="C:plasma membrane"/>
    <property type="evidence" value="ECO:0007669"/>
    <property type="project" value="UniProtKB-SubCell"/>
</dbReference>
<dbReference type="Pfam" id="PF00528">
    <property type="entry name" value="BPD_transp_1"/>
    <property type="match status" value="1"/>
</dbReference>
<dbReference type="GO" id="GO:0055085">
    <property type="term" value="P:transmembrane transport"/>
    <property type="evidence" value="ECO:0007669"/>
    <property type="project" value="InterPro"/>
</dbReference>
<dbReference type="SUPFAM" id="SSF161098">
    <property type="entry name" value="MetI-like"/>
    <property type="match status" value="1"/>
</dbReference>
<feature type="transmembrane region" description="Helical" evidence="7">
    <location>
        <begin position="7"/>
        <end position="28"/>
    </location>
</feature>
<keyword evidence="4 7" id="KW-0812">Transmembrane</keyword>
<feature type="transmembrane region" description="Helical" evidence="7">
    <location>
        <begin position="337"/>
        <end position="355"/>
    </location>
</feature>
<comment type="similarity">
    <text evidence="7">Belongs to the binding-protein-dependent transport system permease family.</text>
</comment>
<evidence type="ECO:0000256" key="1">
    <source>
        <dbReference type="ARBA" id="ARBA00004651"/>
    </source>
</evidence>
<dbReference type="Proteomes" id="UP001201020">
    <property type="component" value="Chromosome"/>
</dbReference>
<protein>
    <submittedName>
        <fullName evidence="9">ABC transporter permease</fullName>
    </submittedName>
</protein>
<feature type="domain" description="ABC transmembrane type-1" evidence="8">
    <location>
        <begin position="329"/>
        <end position="561"/>
    </location>
</feature>
<organism evidence="9">
    <name type="scientific">Candidatus Heimdallarchaeum aukensis</name>
    <dbReference type="NCBI Taxonomy" id="2876573"/>
    <lineage>
        <taxon>Archaea</taxon>
        <taxon>Promethearchaeati</taxon>
        <taxon>Candidatus Heimdallarchaeota</taxon>
        <taxon>Candidatus Heimdallarchaeia (ex Rinke et al. 2021) (nom. nud.)</taxon>
        <taxon>Candidatus Heimdallarchaeales</taxon>
        <taxon>Candidatus Heimdallarchaeaceae</taxon>
        <taxon>Candidatus Heimdallarchaeum</taxon>
    </lineage>
</organism>
<evidence type="ECO:0000313" key="9">
    <source>
        <dbReference type="EMBL" id="UJG40044.1"/>
    </source>
</evidence>